<evidence type="ECO:0000313" key="1">
    <source>
        <dbReference type="EMBL" id="GFB12274.1"/>
    </source>
</evidence>
<dbReference type="EMBL" id="BKCJ010556928">
    <property type="protein sequence ID" value="GFB12274.1"/>
    <property type="molecule type" value="Genomic_DNA"/>
</dbReference>
<accession>A0A699KYT2</accession>
<dbReference type="AlphaFoldDB" id="A0A699KYT2"/>
<proteinExistence type="predicted"/>
<protein>
    <submittedName>
        <fullName evidence="1">Uncharacterized protein</fullName>
    </submittedName>
</protein>
<name>A0A699KYT2_TANCI</name>
<sequence length="88" mass="10316">MITAKLDIGEYDWQIATVRPYAGLFLMRIMETYMWKGMRNWDLTLDSNRVKLQKQLNVLCKKYVATILMSDCNVLKEQVKAHTENASE</sequence>
<gene>
    <name evidence="1" type="ORF">Tci_684245</name>
</gene>
<comment type="caution">
    <text evidence="1">The sequence shown here is derived from an EMBL/GenBank/DDBJ whole genome shotgun (WGS) entry which is preliminary data.</text>
</comment>
<organism evidence="1">
    <name type="scientific">Tanacetum cinerariifolium</name>
    <name type="common">Dalmatian daisy</name>
    <name type="synonym">Chrysanthemum cinerariifolium</name>
    <dbReference type="NCBI Taxonomy" id="118510"/>
    <lineage>
        <taxon>Eukaryota</taxon>
        <taxon>Viridiplantae</taxon>
        <taxon>Streptophyta</taxon>
        <taxon>Embryophyta</taxon>
        <taxon>Tracheophyta</taxon>
        <taxon>Spermatophyta</taxon>
        <taxon>Magnoliopsida</taxon>
        <taxon>eudicotyledons</taxon>
        <taxon>Gunneridae</taxon>
        <taxon>Pentapetalae</taxon>
        <taxon>asterids</taxon>
        <taxon>campanulids</taxon>
        <taxon>Asterales</taxon>
        <taxon>Asteraceae</taxon>
        <taxon>Asteroideae</taxon>
        <taxon>Anthemideae</taxon>
        <taxon>Anthemidinae</taxon>
        <taxon>Tanacetum</taxon>
    </lineage>
</organism>
<reference evidence="1" key="1">
    <citation type="journal article" date="2019" name="Sci. Rep.">
        <title>Draft genome of Tanacetum cinerariifolium, the natural source of mosquito coil.</title>
        <authorList>
            <person name="Yamashiro T."/>
            <person name="Shiraishi A."/>
            <person name="Satake H."/>
            <person name="Nakayama K."/>
        </authorList>
    </citation>
    <scope>NUCLEOTIDE SEQUENCE</scope>
</reference>
<feature type="non-terminal residue" evidence="1">
    <location>
        <position position="88"/>
    </location>
</feature>